<proteinExistence type="predicted"/>
<dbReference type="AlphaFoldDB" id="A0A0B7BTW5"/>
<protein>
    <submittedName>
        <fullName evidence="1">Uncharacterized protein</fullName>
    </submittedName>
</protein>
<feature type="non-terminal residue" evidence="1">
    <location>
        <position position="57"/>
    </location>
</feature>
<gene>
    <name evidence="1" type="primary">ORF207973</name>
</gene>
<evidence type="ECO:0000313" key="1">
    <source>
        <dbReference type="EMBL" id="CEK95590.1"/>
    </source>
</evidence>
<reference evidence="1" key="1">
    <citation type="submission" date="2014-12" db="EMBL/GenBank/DDBJ databases">
        <title>Insight into the proteome of Arion vulgaris.</title>
        <authorList>
            <person name="Aradska J."/>
            <person name="Bulat T."/>
            <person name="Smidak R."/>
            <person name="Sarate P."/>
            <person name="Gangsoo J."/>
            <person name="Sialana F."/>
            <person name="Bilban M."/>
            <person name="Lubec G."/>
        </authorList>
    </citation>
    <scope>NUCLEOTIDE SEQUENCE</scope>
    <source>
        <tissue evidence="1">Skin</tissue>
    </source>
</reference>
<name>A0A0B7BTW5_9EUPU</name>
<sequence length="57" mass="6659">MLWQGTLIERKEGCCAKISQRNAIPSSLIMPELIAGQRKNECQQQILRLRWYDRVAN</sequence>
<organism evidence="1">
    <name type="scientific">Arion vulgaris</name>
    <dbReference type="NCBI Taxonomy" id="1028688"/>
    <lineage>
        <taxon>Eukaryota</taxon>
        <taxon>Metazoa</taxon>
        <taxon>Spiralia</taxon>
        <taxon>Lophotrochozoa</taxon>
        <taxon>Mollusca</taxon>
        <taxon>Gastropoda</taxon>
        <taxon>Heterobranchia</taxon>
        <taxon>Euthyneura</taxon>
        <taxon>Panpulmonata</taxon>
        <taxon>Eupulmonata</taxon>
        <taxon>Stylommatophora</taxon>
        <taxon>Helicina</taxon>
        <taxon>Arionoidea</taxon>
        <taxon>Arionidae</taxon>
        <taxon>Arion</taxon>
    </lineage>
</organism>
<dbReference type="EMBL" id="HACG01048725">
    <property type="protein sequence ID" value="CEK95590.1"/>
    <property type="molecule type" value="Transcribed_RNA"/>
</dbReference>
<accession>A0A0B7BTW5</accession>